<dbReference type="Gene3D" id="1.10.10.10">
    <property type="entry name" value="Winged helix-like DNA-binding domain superfamily/Winged helix DNA-binding domain"/>
    <property type="match status" value="1"/>
</dbReference>
<keyword evidence="1" id="KW-0805">Transcription regulation</keyword>
<feature type="compositionally biased region" description="Basic residues" evidence="6">
    <location>
        <begin position="1283"/>
        <end position="1300"/>
    </location>
</feature>
<dbReference type="InterPro" id="IPR001766">
    <property type="entry name" value="Fork_head_dom"/>
</dbReference>
<evidence type="ECO:0000259" key="7">
    <source>
        <dbReference type="PROSITE" id="PS50039"/>
    </source>
</evidence>
<dbReference type="InterPro" id="IPR036390">
    <property type="entry name" value="WH_DNA-bd_sf"/>
</dbReference>
<feature type="DNA-binding region" description="Fork-head" evidence="5">
    <location>
        <begin position="61"/>
        <end position="156"/>
    </location>
</feature>
<dbReference type="InterPro" id="IPR030456">
    <property type="entry name" value="TF_fork_head_CS_2"/>
</dbReference>
<dbReference type="Pfam" id="PF00250">
    <property type="entry name" value="Forkhead"/>
    <property type="match status" value="1"/>
</dbReference>
<organism evidence="8 9">
    <name type="scientific">Schistosoma japonicum</name>
    <name type="common">Blood fluke</name>
    <dbReference type="NCBI Taxonomy" id="6182"/>
    <lineage>
        <taxon>Eukaryota</taxon>
        <taxon>Metazoa</taxon>
        <taxon>Spiralia</taxon>
        <taxon>Lophotrochozoa</taxon>
        <taxon>Platyhelminthes</taxon>
        <taxon>Trematoda</taxon>
        <taxon>Digenea</taxon>
        <taxon>Strigeidida</taxon>
        <taxon>Schistosomatoidea</taxon>
        <taxon>Schistosomatidae</taxon>
        <taxon>Schistosoma</taxon>
    </lineage>
</organism>
<feature type="region of interest" description="Disordered" evidence="6">
    <location>
        <begin position="249"/>
        <end position="283"/>
    </location>
</feature>
<evidence type="ECO:0000256" key="6">
    <source>
        <dbReference type="SAM" id="MobiDB-lite"/>
    </source>
</evidence>
<evidence type="ECO:0000256" key="3">
    <source>
        <dbReference type="ARBA" id="ARBA00023163"/>
    </source>
</evidence>
<feature type="compositionally biased region" description="Low complexity" evidence="6">
    <location>
        <begin position="1142"/>
        <end position="1169"/>
    </location>
</feature>
<keyword evidence="3" id="KW-0804">Transcription</keyword>
<comment type="caution">
    <text evidence="8">The sequence shown here is derived from an EMBL/GenBank/DDBJ whole genome shotgun (WGS) entry which is preliminary data.</text>
</comment>
<feature type="domain" description="Fork-head" evidence="7">
    <location>
        <begin position="61"/>
        <end position="156"/>
    </location>
</feature>
<dbReference type="PANTHER" id="PTHR46078">
    <property type="entry name" value="FORKHEAD BOX PROTEIN J2 FAMILY MEMBER"/>
    <property type="match status" value="1"/>
</dbReference>
<keyword evidence="2 5" id="KW-0238">DNA-binding</keyword>
<accession>A0A4Z2DBL4</accession>
<keyword evidence="4 5" id="KW-0539">Nucleus</keyword>
<feature type="compositionally biased region" description="Low complexity" evidence="6">
    <location>
        <begin position="1316"/>
        <end position="1325"/>
    </location>
</feature>
<evidence type="ECO:0000313" key="8">
    <source>
        <dbReference type="EMBL" id="TNN13907.1"/>
    </source>
</evidence>
<feature type="compositionally biased region" description="Low complexity" evidence="6">
    <location>
        <begin position="249"/>
        <end position="264"/>
    </location>
</feature>
<feature type="region of interest" description="Disordered" evidence="6">
    <location>
        <begin position="1279"/>
        <end position="1327"/>
    </location>
</feature>
<dbReference type="STRING" id="6182.A0A4Z2DBL4"/>
<feature type="region of interest" description="Disordered" evidence="6">
    <location>
        <begin position="1141"/>
        <end position="1176"/>
    </location>
</feature>
<dbReference type="Proteomes" id="UP000311919">
    <property type="component" value="Unassembled WGS sequence"/>
</dbReference>
<evidence type="ECO:0000256" key="1">
    <source>
        <dbReference type="ARBA" id="ARBA00023015"/>
    </source>
</evidence>
<dbReference type="EMBL" id="SKCS01000181">
    <property type="protein sequence ID" value="TNN13907.1"/>
    <property type="molecule type" value="Genomic_DNA"/>
</dbReference>
<dbReference type="FunFam" id="1.10.10.10:FF:000135">
    <property type="entry name" value="forkhead box protein G1"/>
    <property type="match status" value="1"/>
</dbReference>
<dbReference type="SMART" id="SM00339">
    <property type="entry name" value="FH"/>
    <property type="match status" value="1"/>
</dbReference>
<gene>
    <name evidence="8" type="ORF">EWB00_002486</name>
</gene>
<proteinExistence type="predicted"/>
<dbReference type="PROSITE" id="PS50039">
    <property type="entry name" value="FORK_HEAD_3"/>
    <property type="match status" value="1"/>
</dbReference>
<reference evidence="8 9" key="1">
    <citation type="submission" date="2019-03" db="EMBL/GenBank/DDBJ databases">
        <title>An improved genome assembly of the fluke Schistosoma japonicum.</title>
        <authorList>
            <person name="Hu W."/>
            <person name="Luo F."/>
            <person name="Yin M."/>
            <person name="Mo X."/>
            <person name="Sun C."/>
            <person name="Wu Q."/>
            <person name="Zhu B."/>
            <person name="Xiang M."/>
            <person name="Wang J."/>
            <person name="Wang Y."/>
            <person name="Zhang T."/>
            <person name="Xu B."/>
            <person name="Zheng H."/>
            <person name="Feng Z."/>
        </authorList>
    </citation>
    <scope>NUCLEOTIDE SEQUENCE [LARGE SCALE GENOMIC DNA]</scope>
    <source>
        <strain evidence="8">HuSjv2</strain>
        <tissue evidence="8">Worms</tissue>
    </source>
</reference>
<evidence type="ECO:0000256" key="2">
    <source>
        <dbReference type="ARBA" id="ARBA00023125"/>
    </source>
</evidence>
<dbReference type="PANTHER" id="PTHR46078:SF2">
    <property type="entry name" value="FORK-HEAD DOMAIN-CONTAINING PROTEIN"/>
    <property type="match status" value="1"/>
</dbReference>
<keyword evidence="9" id="KW-1185">Reference proteome</keyword>
<dbReference type="OrthoDB" id="10029558at2759"/>
<feature type="compositionally biased region" description="Polar residues" evidence="6">
    <location>
        <begin position="265"/>
        <end position="280"/>
    </location>
</feature>
<name>A0A4Z2DBL4_SCHJA</name>
<dbReference type="GO" id="GO:0000978">
    <property type="term" value="F:RNA polymerase II cis-regulatory region sequence-specific DNA binding"/>
    <property type="evidence" value="ECO:0007669"/>
    <property type="project" value="TreeGrafter"/>
</dbReference>
<dbReference type="InterPro" id="IPR018122">
    <property type="entry name" value="TF_fork_head_CS_1"/>
</dbReference>
<dbReference type="PRINTS" id="PR00053">
    <property type="entry name" value="FORKHEAD"/>
</dbReference>
<dbReference type="CDD" id="cd20024">
    <property type="entry name" value="FH_FOXJ2-like"/>
    <property type="match status" value="1"/>
</dbReference>
<evidence type="ECO:0000256" key="5">
    <source>
        <dbReference type="PROSITE-ProRule" id="PRU00089"/>
    </source>
</evidence>
<dbReference type="PROSITE" id="PS00658">
    <property type="entry name" value="FORK_HEAD_2"/>
    <property type="match status" value="1"/>
</dbReference>
<dbReference type="PROSITE" id="PS00657">
    <property type="entry name" value="FORK_HEAD_1"/>
    <property type="match status" value="1"/>
</dbReference>
<comment type="subcellular location">
    <subcellularLocation>
        <location evidence="5">Nucleus</location>
    </subcellularLocation>
</comment>
<sequence>MTDPDNSLTAIDWLPNLSISMLTASIESEIFFEMDSWDSVSVDDNKTESDCGSTPYQPDSKPPYSYASLITCAIQSTVEKKMTLSEIYQWICDNFPYYCEAGSGWKNSIRHNLSLNKSFTKIPRSRDEPGKGSYWCLSNQCDDQEYMPSAPKRQAICSDQSLRCTPQLQKTSCAQTVITSECTHNNNNNLQSANNLCNLGVQVIHVSHNNDRSIPTLKVRRPNRTRLLNSMYNEYASEDKNINGNDITTTSTSNMSNNSNKSTSHAASNNGFPNMPTTIPTKCDNSDVHIKHNNDDRTSNSSNHNVTLHIDQSNTLTIPDNYLVTCTPQLSDRFSMDSNIPYFFHTESLVSNQCTSVTTTTDDIRLYNGHTMNSDVVPVACNIPDITATSKSTSNTLGLNAINRDSRRYLHRINDYGNVLNHTYRKASLQLDPQINSVCYASSDQMNLEINDNKLLVPQQSNIRHYLPGVPQDLLTKTIDTSSNVASTTSNELINTTSSGFLHSYQNNLQKNKAHNNKSSVHQMLTFINEDNNPIGPLLSSTSSSSSVADFYMIQADTSRHATNLQQENVVTTLGGEGDDEDEEQCEDQSLRSSFSTGELDLSASFRHLYHALFDGSELSHPIMDLQNSTSEQSNLFLSSKLNEASVKNITTTTRAIPMTTNDLTVMANKENIVDSGNSHFSITTTTNTATTTTTTNNNNSNNNNSMMNSNNLMWDLSTDHQHYMSSCIPASSCYSASSLSPSSSLYHSVYSHDHNHQLNKSSNFIKSSNESLNNNNNNNSNNRYNDNSFNLNYVLQKTLQAATNFDWSSINLDEYPELLSKIRNVSQNPNSLTIEQLMELNLTLDQLFNHIQHNIPSVIDPVISCSTSTSSSKSASDGISHVNNYSVKLLHPMFSSFEQQANTIHDSQWKISQQNIRRTETQSDITDTMTLTVDTVVPSITIPSTSVTRNYCYQINELNHLSNYSKSVCTTNNSTPTIMTLNGLTSTDDDNSNNNNNLLMSHRNASTVTSTTNTTYANDSDEFLHTYIPCKNINHSLIMNNDNNSNNNNNNNNNNNIGTISANTIVTTSSTPTASSLVNNQHSRDESITHQQNLIWTSMKLDNEMDAPKTSTYTDNYTTYDGMHNSFSSSNYSENQLHTVLQSSHSQIQQSSNQNSLNESTNSLSISSRNHHSHHFEQNIKSDINTNNNNNPVSFYFTPVQSDIFLDSTLNINENNLIYPELHNMSNTHNHSNTSMKLMMNTNSDSQNFINLVNVLPQSTMTTTLSDLNQNESSNQFFQSDHHHHHHHHHQQQHHRHHHECIEDNNPPQQHLSPNNNNNNNNDNSTFKMCMTNDHSTVFSNNNFEQFQIAHNNNNSSCSSYHLNNNSNLLNIEQQKFPLNTTQHCTTTDFRFPVTTNFINSNMSSCTNSANTFRSLSSSSSSLSTNYTVDSSSPLFMHNQHRLLLLDDIQYTSQSIPTTTNNMSVNRQHLLEHPSIHIINSFNNHNTITSTNNINSSNCSTMNDNGPEAFNWDTIV</sequence>
<protein>
    <submittedName>
        <fullName evidence="8">Forkhead box protein isoform 1</fullName>
    </submittedName>
</protein>
<dbReference type="SUPFAM" id="SSF46785">
    <property type="entry name" value="Winged helix' DNA-binding domain"/>
    <property type="match status" value="1"/>
</dbReference>
<evidence type="ECO:0000256" key="4">
    <source>
        <dbReference type="ARBA" id="ARBA00023242"/>
    </source>
</evidence>
<evidence type="ECO:0000313" key="9">
    <source>
        <dbReference type="Proteomes" id="UP000311919"/>
    </source>
</evidence>
<dbReference type="GO" id="GO:0005634">
    <property type="term" value="C:nucleus"/>
    <property type="evidence" value="ECO:0007669"/>
    <property type="project" value="UniProtKB-SubCell"/>
</dbReference>
<dbReference type="InterPro" id="IPR045912">
    <property type="entry name" value="FOXJ2/3-like"/>
</dbReference>
<dbReference type="GO" id="GO:0000981">
    <property type="term" value="F:DNA-binding transcription factor activity, RNA polymerase II-specific"/>
    <property type="evidence" value="ECO:0007669"/>
    <property type="project" value="TreeGrafter"/>
</dbReference>
<dbReference type="InterPro" id="IPR036388">
    <property type="entry name" value="WH-like_DNA-bd_sf"/>
</dbReference>